<name>A0A2Z5R143_9MICC</name>
<protein>
    <submittedName>
        <fullName evidence="2">Uncharacterized protein</fullName>
    </submittedName>
</protein>
<keyword evidence="1" id="KW-1133">Transmembrane helix</keyword>
<dbReference type="KEGG" id="raj:RA11412_0300"/>
<reference evidence="2 3" key="1">
    <citation type="submission" date="2016-10" db="EMBL/GenBank/DDBJ databases">
        <title>Genome sequence of Rothia aeria strain JCM11412.</title>
        <authorList>
            <person name="Nambu T."/>
        </authorList>
    </citation>
    <scope>NUCLEOTIDE SEQUENCE [LARGE SCALE GENOMIC DNA]</scope>
    <source>
        <strain evidence="2 3">JCM 11412</strain>
    </source>
</reference>
<keyword evidence="1" id="KW-0472">Membrane</keyword>
<organism evidence="2 3">
    <name type="scientific">Rothia aeria</name>
    <dbReference type="NCBI Taxonomy" id="172042"/>
    <lineage>
        <taxon>Bacteria</taxon>
        <taxon>Bacillati</taxon>
        <taxon>Actinomycetota</taxon>
        <taxon>Actinomycetes</taxon>
        <taxon>Micrococcales</taxon>
        <taxon>Micrococcaceae</taxon>
        <taxon>Rothia</taxon>
    </lineage>
</organism>
<gene>
    <name evidence="2" type="ORF">RA11412_0300</name>
</gene>
<feature type="transmembrane region" description="Helical" evidence="1">
    <location>
        <begin position="30"/>
        <end position="51"/>
    </location>
</feature>
<evidence type="ECO:0000313" key="3">
    <source>
        <dbReference type="Proteomes" id="UP000250241"/>
    </source>
</evidence>
<keyword evidence="3" id="KW-1185">Reference proteome</keyword>
<dbReference type="EMBL" id="AP017895">
    <property type="protein sequence ID" value="BAV86599.1"/>
    <property type="molecule type" value="Genomic_DNA"/>
</dbReference>
<proteinExistence type="predicted"/>
<dbReference type="AlphaFoldDB" id="A0A2Z5R143"/>
<keyword evidence="1" id="KW-0812">Transmembrane</keyword>
<dbReference type="Proteomes" id="UP000250241">
    <property type="component" value="Chromosome"/>
</dbReference>
<sequence>MHGWRCGHGGSFCSGVFRVVSVVARRARRLWLVFCCLFVPVYRVGVWVWVFPGGAGVLWWGSALLLGGVRLVAARVCAAAGRQGPVSPCLWWVCLIFLWWL</sequence>
<accession>A0A2Z5R143</accession>
<evidence type="ECO:0000313" key="2">
    <source>
        <dbReference type="EMBL" id="BAV86599.1"/>
    </source>
</evidence>
<feature type="transmembrane region" description="Helical" evidence="1">
    <location>
        <begin position="57"/>
        <end position="77"/>
    </location>
</feature>
<evidence type="ECO:0000256" key="1">
    <source>
        <dbReference type="SAM" id="Phobius"/>
    </source>
</evidence>